<evidence type="ECO:0000313" key="2">
    <source>
        <dbReference type="EMBL" id="QHT80889.1"/>
    </source>
</evidence>
<name>A0A6C0HK69_9ZZZZ</name>
<proteinExistence type="predicted"/>
<protein>
    <submittedName>
        <fullName evidence="2">Uncharacterized protein</fullName>
    </submittedName>
</protein>
<feature type="region of interest" description="Disordered" evidence="1">
    <location>
        <begin position="1"/>
        <end position="20"/>
    </location>
</feature>
<sequence length="253" mass="28976">MWDALPIQRRGQQSGPPLSTIHPDFPYPAYPDVCCKKWRDVDVNTQKWAMSIWCVHFGIRRCPLGPDDLFLWIPYVATLTAKLGVWREQQQEVEMASVGCNYVDPSHRGKGLAQHMILTMAHALSPRHKFMFELQGVPSSLNDATPFLRFSYVWIPTIFRGGYVETTEIDARGIPGFHPDSWDGYRMFKNAGGQRVIVDPHDDIAWSDGGHVLDFDGPSSRYVRWFSPYGNIRVYAQNMYFSDPNYFKPALIG</sequence>
<organism evidence="2">
    <name type="scientific">viral metagenome</name>
    <dbReference type="NCBI Taxonomy" id="1070528"/>
    <lineage>
        <taxon>unclassified sequences</taxon>
        <taxon>metagenomes</taxon>
        <taxon>organismal metagenomes</taxon>
    </lineage>
</organism>
<dbReference type="EMBL" id="MN739976">
    <property type="protein sequence ID" value="QHT80889.1"/>
    <property type="molecule type" value="Genomic_DNA"/>
</dbReference>
<reference evidence="2" key="1">
    <citation type="journal article" date="2020" name="Nature">
        <title>Giant virus diversity and host interactions through global metagenomics.</title>
        <authorList>
            <person name="Schulz F."/>
            <person name="Roux S."/>
            <person name="Paez-Espino D."/>
            <person name="Jungbluth S."/>
            <person name="Walsh D.A."/>
            <person name="Denef V.J."/>
            <person name="McMahon K.D."/>
            <person name="Konstantinidis K.T."/>
            <person name="Eloe-Fadrosh E.A."/>
            <person name="Kyrpides N.C."/>
            <person name="Woyke T."/>
        </authorList>
    </citation>
    <scope>NUCLEOTIDE SEQUENCE</scope>
    <source>
        <strain evidence="2">GVMAG-M-3300023184-135</strain>
    </source>
</reference>
<evidence type="ECO:0000256" key="1">
    <source>
        <dbReference type="SAM" id="MobiDB-lite"/>
    </source>
</evidence>
<accession>A0A6C0HK69</accession>
<dbReference type="AlphaFoldDB" id="A0A6C0HK69"/>